<keyword evidence="2" id="KW-0255">Endonuclease</keyword>
<dbReference type="GO" id="GO:0004519">
    <property type="term" value="F:endonuclease activity"/>
    <property type="evidence" value="ECO:0007669"/>
    <property type="project" value="UniProtKB-KW"/>
</dbReference>
<proteinExistence type="predicted"/>
<dbReference type="InterPro" id="IPR011335">
    <property type="entry name" value="Restrct_endonuc-II-like"/>
</dbReference>
<dbReference type="Proteomes" id="UP001501556">
    <property type="component" value="Unassembled WGS sequence"/>
</dbReference>
<keyword evidence="3" id="KW-1185">Reference proteome</keyword>
<dbReference type="InterPro" id="IPR012296">
    <property type="entry name" value="Nuclease_put_TT1808"/>
</dbReference>
<feature type="domain" description="Putative restriction endonuclease" evidence="1">
    <location>
        <begin position="14"/>
        <end position="179"/>
    </location>
</feature>
<dbReference type="PANTHER" id="PTHR36558:SF1">
    <property type="entry name" value="RESTRICTION ENDONUCLEASE DOMAIN-CONTAINING PROTEIN-RELATED"/>
    <property type="match status" value="1"/>
</dbReference>
<dbReference type="SUPFAM" id="SSF52980">
    <property type="entry name" value="Restriction endonuclease-like"/>
    <property type="match status" value="1"/>
</dbReference>
<evidence type="ECO:0000313" key="3">
    <source>
        <dbReference type="Proteomes" id="UP001501556"/>
    </source>
</evidence>
<dbReference type="Gene3D" id="3.90.1570.10">
    <property type="entry name" value="tt1808, chain A"/>
    <property type="match status" value="1"/>
</dbReference>
<name>A0ABP7Q947_9BACT</name>
<gene>
    <name evidence="2" type="ORF">GCM10022407_24450</name>
</gene>
<dbReference type="RefSeq" id="WP_345124752.1">
    <property type="nucleotide sequence ID" value="NZ_BAABDI010000016.1"/>
</dbReference>
<evidence type="ECO:0000313" key="2">
    <source>
        <dbReference type="EMBL" id="GAA3978379.1"/>
    </source>
</evidence>
<keyword evidence="2" id="KW-0378">Hydrolase</keyword>
<organism evidence="2 3">
    <name type="scientific">Hymenobacter antarcticus</name>
    <dbReference type="NCBI Taxonomy" id="486270"/>
    <lineage>
        <taxon>Bacteria</taxon>
        <taxon>Pseudomonadati</taxon>
        <taxon>Bacteroidota</taxon>
        <taxon>Cytophagia</taxon>
        <taxon>Cytophagales</taxon>
        <taxon>Hymenobacteraceae</taxon>
        <taxon>Hymenobacter</taxon>
    </lineage>
</organism>
<accession>A0ABP7Q947</accession>
<evidence type="ECO:0000259" key="1">
    <source>
        <dbReference type="Pfam" id="PF05685"/>
    </source>
</evidence>
<comment type="caution">
    <text evidence="2">The sequence shown here is derived from an EMBL/GenBank/DDBJ whole genome shotgun (WGS) entry which is preliminary data.</text>
</comment>
<dbReference type="CDD" id="cd06260">
    <property type="entry name" value="DUF820-like"/>
    <property type="match status" value="1"/>
</dbReference>
<dbReference type="PANTHER" id="PTHR36558">
    <property type="entry name" value="GLR1098 PROTEIN"/>
    <property type="match status" value="1"/>
</dbReference>
<dbReference type="InterPro" id="IPR008538">
    <property type="entry name" value="Uma2"/>
</dbReference>
<dbReference type="EMBL" id="BAABDI010000016">
    <property type="protein sequence ID" value="GAA3978379.1"/>
    <property type="molecule type" value="Genomic_DNA"/>
</dbReference>
<protein>
    <submittedName>
        <fullName evidence="2">Uma2 family endonuclease</fullName>
    </submittedName>
</protein>
<dbReference type="Pfam" id="PF05685">
    <property type="entry name" value="Uma2"/>
    <property type="match status" value="1"/>
</dbReference>
<sequence>MGQAEQQPRRYIVAEYFAFEEQSEVKHEFFDGEVFSMAGADVSHNMLGGNFYVNFRQALRGRPCKVVMEGVQLAVQEGHHYTYPDVMITCDPDDQQAKRIIKAPVLLVEVLSPSTAEYDRGRKFNQYKQLPSLQHYLLVSQTSWLVEWYRREPGNIWSFTPLVEADDTLVIPDLNINLTVAEIYEGTDIAPLKLVAEEPAVAYGGQRF</sequence>
<keyword evidence="2" id="KW-0540">Nuclease</keyword>
<reference evidence="3" key="1">
    <citation type="journal article" date="2019" name="Int. J. Syst. Evol. Microbiol.">
        <title>The Global Catalogue of Microorganisms (GCM) 10K type strain sequencing project: providing services to taxonomists for standard genome sequencing and annotation.</title>
        <authorList>
            <consortium name="The Broad Institute Genomics Platform"/>
            <consortium name="The Broad Institute Genome Sequencing Center for Infectious Disease"/>
            <person name="Wu L."/>
            <person name="Ma J."/>
        </authorList>
    </citation>
    <scope>NUCLEOTIDE SEQUENCE [LARGE SCALE GENOMIC DNA]</scope>
    <source>
        <strain evidence="3">JCM 17217</strain>
    </source>
</reference>